<feature type="transmembrane region" description="Helical" evidence="5">
    <location>
        <begin position="312"/>
        <end position="331"/>
    </location>
</feature>
<dbReference type="PIRSF" id="PIRSF005690">
    <property type="entry name" value="GerBA"/>
    <property type="match status" value="1"/>
</dbReference>
<evidence type="ECO:0000313" key="6">
    <source>
        <dbReference type="EMBL" id="QGH34208.1"/>
    </source>
</evidence>
<feature type="transmembrane region" description="Helical" evidence="5">
    <location>
        <begin position="340"/>
        <end position="358"/>
    </location>
</feature>
<accession>A0A5Q2TLQ2</accession>
<feature type="transmembrane region" description="Helical" evidence="5">
    <location>
        <begin position="364"/>
        <end position="384"/>
    </location>
</feature>
<dbReference type="Proteomes" id="UP000339690">
    <property type="component" value="Chromosome"/>
</dbReference>
<evidence type="ECO:0000256" key="5">
    <source>
        <dbReference type="SAM" id="Phobius"/>
    </source>
</evidence>
<evidence type="ECO:0000256" key="4">
    <source>
        <dbReference type="PIRNR" id="PIRNR005690"/>
    </source>
</evidence>
<comment type="similarity">
    <text evidence="2 4">Belongs to the GerABKA family.</text>
</comment>
<evidence type="ECO:0000256" key="3">
    <source>
        <dbReference type="ARBA" id="ARBA00023136"/>
    </source>
</evidence>
<evidence type="ECO:0000256" key="2">
    <source>
        <dbReference type="ARBA" id="ARBA00005278"/>
    </source>
</evidence>
<feature type="transmembrane region" description="Helical" evidence="5">
    <location>
        <begin position="396"/>
        <end position="420"/>
    </location>
</feature>
<dbReference type="AlphaFoldDB" id="A0A5Q2TLQ2"/>
<dbReference type="InterPro" id="IPR004995">
    <property type="entry name" value="Spore_Ger"/>
</dbReference>
<dbReference type="KEGG" id="grc:GI584_09310"/>
<comment type="subcellular location">
    <subcellularLocation>
        <location evidence="4">Cell membrane</location>
    </subcellularLocation>
    <subcellularLocation>
        <location evidence="1">Membrane</location>
        <topology evidence="1">Multi-pass membrane protein</topology>
    </subcellularLocation>
</comment>
<proteinExistence type="inferred from homology"/>
<evidence type="ECO:0000256" key="1">
    <source>
        <dbReference type="ARBA" id="ARBA00004141"/>
    </source>
</evidence>
<reference evidence="6 7" key="1">
    <citation type="submission" date="2019-11" db="EMBL/GenBank/DDBJ databases">
        <title>Gracilibacillus salitolerans sp. nov., a moderate halophile isolated from a saline soil in northwest China.</title>
        <authorList>
            <person name="Gan L."/>
        </authorList>
    </citation>
    <scope>NUCLEOTIDE SEQUENCE [LARGE SCALE GENOMIC DNA]</scope>
    <source>
        <strain evidence="6 7">SCU50</strain>
    </source>
</reference>
<keyword evidence="5" id="KW-0812">Transmembrane</keyword>
<keyword evidence="3 4" id="KW-0472">Membrane</keyword>
<dbReference type="GO" id="GO:0005886">
    <property type="term" value="C:plasma membrane"/>
    <property type="evidence" value="ECO:0007669"/>
    <property type="project" value="UniProtKB-SubCell"/>
</dbReference>
<keyword evidence="5" id="KW-1133">Transmembrane helix</keyword>
<evidence type="ECO:0000313" key="7">
    <source>
        <dbReference type="Proteomes" id="UP000339690"/>
    </source>
</evidence>
<gene>
    <name evidence="6" type="ORF">GI584_09310</name>
</gene>
<sequence length="442" mass="49752">MGELSKKVKKRFKNNDDFFQQETYLYKEIVEIMGFNTLINIPKTKDILQEYTKSVLTPDMPLDDFLKTIGEVKEGNIDDAIQSIFEGKLIICSNKDQYVVVDPIPKELNRSIEPPSNENVLQGSQSSFIEDVETNIGLIRKEKTSEKLRVKSYSVGKRQNKKLALLYIEGNVNKDILSEIQNQIEKNIKKELQNQQDLSNILGFSPWLTMSKFRTSELPSEAVKMLLQGRVVLFIDRLPIAFILPSLIWDMFTVENEHNYPYPLMILIRVLRVVGLLTTLIVPGLYVALVAVNPGVLRIEMALSIAQSRQGVPYPALVEVLIMLLILELILEASVRLPKSIGPTITMVGGIILGQAIVDAKLVSNLLIIILAATTIANFTIVGVQNSLSIRLYKYLIVIFASIYGVFGLLAGMLLIIAYLSSLRTFGVSYLNFNLERDVIKR</sequence>
<dbReference type="EMBL" id="CP045915">
    <property type="protein sequence ID" value="QGH34208.1"/>
    <property type="molecule type" value="Genomic_DNA"/>
</dbReference>
<dbReference type="RefSeq" id="WP_153791066.1">
    <property type="nucleotide sequence ID" value="NZ_CP045915.1"/>
</dbReference>
<dbReference type="Pfam" id="PF03323">
    <property type="entry name" value="GerA"/>
    <property type="match status" value="1"/>
</dbReference>
<dbReference type="PANTHER" id="PTHR22550:SF5">
    <property type="entry name" value="LEUCINE ZIPPER PROTEIN 4"/>
    <property type="match status" value="1"/>
</dbReference>
<dbReference type="GO" id="GO:0009847">
    <property type="term" value="P:spore germination"/>
    <property type="evidence" value="ECO:0007669"/>
    <property type="project" value="UniProtKB-UniRule"/>
</dbReference>
<dbReference type="InterPro" id="IPR050768">
    <property type="entry name" value="UPF0353/GerABKA_families"/>
</dbReference>
<organism evidence="6 7">
    <name type="scientific">Gracilibacillus salitolerans</name>
    <dbReference type="NCBI Taxonomy" id="2663022"/>
    <lineage>
        <taxon>Bacteria</taxon>
        <taxon>Bacillati</taxon>
        <taxon>Bacillota</taxon>
        <taxon>Bacilli</taxon>
        <taxon>Bacillales</taxon>
        <taxon>Bacillaceae</taxon>
        <taxon>Gracilibacillus</taxon>
    </lineage>
</organism>
<feature type="transmembrane region" description="Helical" evidence="5">
    <location>
        <begin position="270"/>
        <end position="292"/>
    </location>
</feature>
<keyword evidence="7" id="KW-1185">Reference proteome</keyword>
<name>A0A5Q2TLQ2_9BACI</name>
<protein>
    <submittedName>
        <fullName evidence="6">Spore gernimation protein GerA</fullName>
    </submittedName>
</protein>
<dbReference type="PANTHER" id="PTHR22550">
    <property type="entry name" value="SPORE GERMINATION PROTEIN"/>
    <property type="match status" value="1"/>
</dbReference>